<dbReference type="GO" id="GO:0003937">
    <property type="term" value="F:IMP cyclohydrolase activity"/>
    <property type="evidence" value="ECO:0007669"/>
    <property type="project" value="UniProtKB-EC"/>
</dbReference>
<keyword evidence="2" id="KW-1185">Reference proteome</keyword>
<dbReference type="InterPro" id="IPR016193">
    <property type="entry name" value="Cytidine_deaminase-like"/>
</dbReference>
<keyword evidence="1" id="KW-0808">Transferase</keyword>
<dbReference type="Pfam" id="PF01808">
    <property type="entry name" value="AICARFT_IMPCHas"/>
    <property type="match status" value="1"/>
</dbReference>
<keyword evidence="1" id="KW-0378">Hydrolase</keyword>
<dbReference type="EC" id="3.5.4.10" evidence="1"/>
<name>A0ABS0QSL8_9STAP</name>
<protein>
    <submittedName>
        <fullName evidence="1">Bifunctional phosphoribosylaminoimidazolecarboxamide formyltransferase/IMP cyclohydrolase</fullName>
        <ecNumber evidence="1">2.1.2.3</ecNumber>
        <ecNumber evidence="1">3.5.4.10</ecNumber>
    </submittedName>
</protein>
<evidence type="ECO:0000313" key="1">
    <source>
        <dbReference type="EMBL" id="MBH9582193.1"/>
    </source>
</evidence>
<comment type="caution">
    <text evidence="1">The sequence shown here is derived from an EMBL/GenBank/DDBJ whole genome shotgun (WGS) entry which is preliminary data.</text>
</comment>
<dbReference type="Gene3D" id="3.40.140.20">
    <property type="match status" value="1"/>
</dbReference>
<dbReference type="Proteomes" id="UP000597038">
    <property type="component" value="Unassembled WGS sequence"/>
</dbReference>
<dbReference type="InterPro" id="IPR002695">
    <property type="entry name" value="PurH-like"/>
</dbReference>
<dbReference type="SUPFAM" id="SSF53927">
    <property type="entry name" value="Cytidine deaminase-like"/>
    <property type="match status" value="1"/>
</dbReference>
<feature type="non-terminal residue" evidence="1">
    <location>
        <position position="1"/>
    </location>
</feature>
<dbReference type="GO" id="GO:0004643">
    <property type="term" value="F:phosphoribosylaminoimidazolecarboxamide formyltransferase activity"/>
    <property type="evidence" value="ECO:0007669"/>
    <property type="project" value="UniProtKB-EC"/>
</dbReference>
<organism evidence="1 2">
    <name type="scientific">Staphylococcus felis</name>
    <dbReference type="NCBI Taxonomy" id="46127"/>
    <lineage>
        <taxon>Bacteria</taxon>
        <taxon>Bacillati</taxon>
        <taxon>Bacillota</taxon>
        <taxon>Bacilli</taxon>
        <taxon>Bacillales</taxon>
        <taxon>Staphylococcaceae</taxon>
        <taxon>Staphylococcus</taxon>
    </lineage>
</organism>
<proteinExistence type="predicted"/>
<sequence length="73" mass="8492">TGVLAESFVDIFLEVFMAPSFEREALDVLHKMKNIRLIEVDITEDLDELEFVSVYCGYLVLDKDNFDVKKVYI</sequence>
<evidence type="ECO:0000313" key="2">
    <source>
        <dbReference type="Proteomes" id="UP000597038"/>
    </source>
</evidence>
<reference evidence="1 2" key="1">
    <citation type="submission" date="2020-12" db="EMBL/GenBank/DDBJ databases">
        <title>Genomic analysis of Staphylococcus felis from a cat with skin infection.</title>
        <authorList>
            <person name="Aslantas O."/>
            <person name="Keskin O."/>
            <person name="Buyukaltay K."/>
            <person name="Gullu Yucetepe A."/>
        </authorList>
    </citation>
    <scope>NUCLEOTIDE SEQUENCE [LARGE SCALE GENOMIC DNA]</scope>
    <source>
        <strain evidence="1 2">HARRANVET</strain>
    </source>
</reference>
<accession>A0ABS0QSL8</accession>
<dbReference type="EMBL" id="JAEDAQ010000113">
    <property type="protein sequence ID" value="MBH9582193.1"/>
    <property type="molecule type" value="Genomic_DNA"/>
</dbReference>
<dbReference type="EC" id="2.1.2.3" evidence="1"/>
<dbReference type="InterPro" id="IPR024051">
    <property type="entry name" value="AICAR_Tfase_dup_dom_sf"/>
</dbReference>
<gene>
    <name evidence="1" type="primary">purH</name>
    <name evidence="1" type="ORF">I9026_12650</name>
</gene>